<dbReference type="AlphaFoldDB" id="A0AA39H957"/>
<dbReference type="PANTHER" id="PTHR23017">
    <property type="entry name" value="SERPENTINE RECEPTOR, CLASS X"/>
    <property type="match status" value="1"/>
</dbReference>
<keyword evidence="2" id="KW-0812">Transmembrane</keyword>
<keyword evidence="5" id="KW-1185">Reference proteome</keyword>
<feature type="transmembrane region" description="Helical" evidence="2">
    <location>
        <begin position="104"/>
        <end position="129"/>
    </location>
</feature>
<evidence type="ECO:0000259" key="3">
    <source>
        <dbReference type="Pfam" id="PF10328"/>
    </source>
</evidence>
<dbReference type="InterPro" id="IPR019430">
    <property type="entry name" value="7TM_GPCR_serpentine_rcpt_Srx"/>
</dbReference>
<dbReference type="Pfam" id="PF10328">
    <property type="entry name" value="7TM_GPCR_Srx"/>
    <property type="match status" value="2"/>
</dbReference>
<evidence type="ECO:0000313" key="5">
    <source>
        <dbReference type="Proteomes" id="UP001175271"/>
    </source>
</evidence>
<dbReference type="Proteomes" id="UP001175271">
    <property type="component" value="Unassembled WGS sequence"/>
</dbReference>
<proteinExistence type="predicted"/>
<name>A0AA39H957_9BILA</name>
<protein>
    <recommendedName>
        <fullName evidence="3">7TM GPCR serpentine receptor class x (Srx) domain-containing protein</fullName>
    </recommendedName>
</protein>
<feature type="domain" description="7TM GPCR serpentine receptor class x (Srx)" evidence="3">
    <location>
        <begin position="101"/>
        <end position="188"/>
    </location>
</feature>
<organism evidence="4 5">
    <name type="scientific">Steinernema hermaphroditum</name>
    <dbReference type="NCBI Taxonomy" id="289476"/>
    <lineage>
        <taxon>Eukaryota</taxon>
        <taxon>Metazoa</taxon>
        <taxon>Ecdysozoa</taxon>
        <taxon>Nematoda</taxon>
        <taxon>Chromadorea</taxon>
        <taxon>Rhabditida</taxon>
        <taxon>Tylenchina</taxon>
        <taxon>Panagrolaimomorpha</taxon>
        <taxon>Strongyloidoidea</taxon>
        <taxon>Steinernematidae</taxon>
        <taxon>Steinernema</taxon>
    </lineage>
</organism>
<sequence>MMSSLLHISYSGPVTLTQPTSFTPILGLVVGAFGYYLSGMSCSLHVLISLNRLVSVYFIFQYKILFSMKNFLPCNMLGFSAKHYGYVVIGCEDGRQPSFNVGTIFNYLCWVSFCTGAIVVDLCTFVKILKLKKMKHQDNDKMFKRNVRFFAQSAFQNIPMFIDIALLSLGDNSLREDKALFRIVSFSLTRFTDLINSNKVDGLLHLVSNLPFQLVDGNAFIDALKRMDEIDNGLKEAIDEAASFIIQFDATDPFFPEIIAGYFNALSFGFEQSLNQELQTEKQRNEHLKEKKAHFEELRRKYDRTILDCDVGIYNLEGHILGNKKAIKKNSKKMQTLQKKIDKLQR</sequence>
<dbReference type="SUPFAM" id="SSF81321">
    <property type="entry name" value="Family A G protein-coupled receptor-like"/>
    <property type="match status" value="1"/>
</dbReference>
<keyword evidence="2" id="KW-1133">Transmembrane helix</keyword>
<feature type="coiled-coil region" evidence="1">
    <location>
        <begin position="271"/>
        <end position="298"/>
    </location>
</feature>
<gene>
    <name evidence="4" type="ORF">QR680_015535</name>
</gene>
<evidence type="ECO:0000256" key="1">
    <source>
        <dbReference type="SAM" id="Coils"/>
    </source>
</evidence>
<feature type="domain" description="7TM GPCR serpentine receptor class x (Srx)" evidence="3">
    <location>
        <begin position="4"/>
        <end position="70"/>
    </location>
</feature>
<dbReference type="EMBL" id="JAUCMV010000004">
    <property type="protein sequence ID" value="KAK0400961.1"/>
    <property type="molecule type" value="Genomic_DNA"/>
</dbReference>
<accession>A0AA39H957</accession>
<keyword evidence="1" id="KW-0175">Coiled coil</keyword>
<feature type="transmembrane region" description="Helical" evidence="2">
    <location>
        <begin position="44"/>
        <end position="62"/>
    </location>
</feature>
<keyword evidence="2" id="KW-0472">Membrane</keyword>
<dbReference type="PANTHER" id="PTHR23017:SF3">
    <property type="entry name" value="G-PROTEIN COUPLED RECEPTORS FAMILY 1 PROFILE DOMAIN-CONTAINING PROTEIN"/>
    <property type="match status" value="1"/>
</dbReference>
<evidence type="ECO:0000256" key="2">
    <source>
        <dbReference type="SAM" id="Phobius"/>
    </source>
</evidence>
<feature type="transmembrane region" description="Helical" evidence="2">
    <location>
        <begin position="20"/>
        <end position="37"/>
    </location>
</feature>
<reference evidence="4" key="1">
    <citation type="submission" date="2023-06" db="EMBL/GenBank/DDBJ databases">
        <title>Genomic analysis of the entomopathogenic nematode Steinernema hermaphroditum.</title>
        <authorList>
            <person name="Schwarz E.M."/>
            <person name="Heppert J.K."/>
            <person name="Baniya A."/>
            <person name="Schwartz H.T."/>
            <person name="Tan C.-H."/>
            <person name="Antoshechkin I."/>
            <person name="Sternberg P.W."/>
            <person name="Goodrich-Blair H."/>
            <person name="Dillman A.R."/>
        </authorList>
    </citation>
    <scope>NUCLEOTIDE SEQUENCE</scope>
    <source>
        <strain evidence="4">PS9179</strain>
        <tissue evidence="4">Whole animal</tissue>
    </source>
</reference>
<evidence type="ECO:0000313" key="4">
    <source>
        <dbReference type="EMBL" id="KAK0400961.1"/>
    </source>
</evidence>
<comment type="caution">
    <text evidence="4">The sequence shown here is derived from an EMBL/GenBank/DDBJ whole genome shotgun (WGS) entry which is preliminary data.</text>
</comment>